<dbReference type="InterPro" id="IPR036890">
    <property type="entry name" value="HATPase_C_sf"/>
</dbReference>
<dbReference type="SMART" id="SM00433">
    <property type="entry name" value="TOP2c"/>
    <property type="match status" value="1"/>
</dbReference>
<keyword evidence="11" id="KW-0413">Isomerase</keyword>
<comment type="cofactor">
    <cofactor evidence="2">
        <name>Mg(2+)</name>
        <dbReference type="ChEBI" id="CHEBI:18420"/>
    </cofactor>
</comment>
<comment type="similarity">
    <text evidence="3">Belongs to the type II topoisomerase GyrB family.</text>
</comment>
<dbReference type="InterPro" id="IPR013759">
    <property type="entry name" value="Topo_IIA_B_C"/>
</dbReference>
<dbReference type="InterPro" id="IPR013760">
    <property type="entry name" value="Topo_IIA-like_dom_sf"/>
</dbReference>
<evidence type="ECO:0000256" key="5">
    <source>
        <dbReference type="ARBA" id="ARBA00022723"/>
    </source>
</evidence>
<dbReference type="SUPFAM" id="SSF56719">
    <property type="entry name" value="Type II DNA topoisomerase"/>
    <property type="match status" value="1"/>
</dbReference>
<dbReference type="PATRIC" id="fig|1618371.3.peg.435"/>
<dbReference type="Proteomes" id="UP000033860">
    <property type="component" value="Unassembled WGS sequence"/>
</dbReference>
<protein>
    <recommendedName>
        <fullName evidence="4">DNA topoisomerase (ATP-hydrolyzing)</fullName>
        <ecNumber evidence="4">5.6.2.2</ecNumber>
    </recommendedName>
</protein>
<dbReference type="Pfam" id="PF01751">
    <property type="entry name" value="Toprim"/>
    <property type="match status" value="1"/>
</dbReference>
<evidence type="ECO:0000256" key="6">
    <source>
        <dbReference type="ARBA" id="ARBA00022741"/>
    </source>
</evidence>
<dbReference type="EC" id="5.6.2.2" evidence="4"/>
<dbReference type="PROSITE" id="PS00177">
    <property type="entry name" value="TOPOISOMERASE_II"/>
    <property type="match status" value="1"/>
</dbReference>
<dbReference type="NCBIfam" id="NF004189">
    <property type="entry name" value="PRK05644.1"/>
    <property type="match status" value="1"/>
</dbReference>
<evidence type="ECO:0000259" key="12">
    <source>
        <dbReference type="PROSITE" id="PS50880"/>
    </source>
</evidence>
<keyword evidence="5" id="KW-0479">Metal-binding</keyword>
<dbReference type="SMART" id="SM00387">
    <property type="entry name" value="HATPase_c"/>
    <property type="match status" value="1"/>
</dbReference>
<dbReference type="InterPro" id="IPR003594">
    <property type="entry name" value="HATPase_dom"/>
</dbReference>
<dbReference type="InterPro" id="IPR020568">
    <property type="entry name" value="Ribosomal_Su5_D2-typ_SF"/>
</dbReference>
<dbReference type="FunFam" id="3.40.50.670:FF:000002">
    <property type="entry name" value="DNA gyrase subunit B"/>
    <property type="match status" value="1"/>
</dbReference>
<dbReference type="InterPro" id="IPR000565">
    <property type="entry name" value="Topo_IIA_B"/>
</dbReference>
<reference evidence="13 14" key="1">
    <citation type="journal article" date="2015" name="Nature">
        <title>rRNA introns, odd ribosomes, and small enigmatic genomes across a large radiation of phyla.</title>
        <authorList>
            <person name="Brown C.T."/>
            <person name="Hug L.A."/>
            <person name="Thomas B.C."/>
            <person name="Sharon I."/>
            <person name="Castelle C.J."/>
            <person name="Singh A."/>
            <person name="Wilkins M.J."/>
            <person name="Williams K.H."/>
            <person name="Banfield J.F."/>
        </authorList>
    </citation>
    <scope>NUCLEOTIDE SEQUENCE [LARGE SCALE GENOMIC DNA]</scope>
</reference>
<gene>
    <name evidence="13" type="ORF">UX85_C0003G0047</name>
</gene>
<dbReference type="SUPFAM" id="SSF54211">
    <property type="entry name" value="Ribosomal protein S5 domain 2-like"/>
    <property type="match status" value="1"/>
</dbReference>
<dbReference type="GO" id="GO:0003677">
    <property type="term" value="F:DNA binding"/>
    <property type="evidence" value="ECO:0007669"/>
    <property type="project" value="UniProtKB-KW"/>
</dbReference>
<dbReference type="GO" id="GO:0003918">
    <property type="term" value="F:DNA topoisomerase type II (double strand cut, ATP-hydrolyzing) activity"/>
    <property type="evidence" value="ECO:0007669"/>
    <property type="project" value="UniProtKB-EC"/>
</dbReference>
<dbReference type="InterPro" id="IPR002288">
    <property type="entry name" value="DNA_gyrase_B_C"/>
</dbReference>
<dbReference type="Gene3D" id="3.30.230.10">
    <property type="match status" value="1"/>
</dbReference>
<evidence type="ECO:0000256" key="11">
    <source>
        <dbReference type="ARBA" id="ARBA00023235"/>
    </source>
</evidence>
<dbReference type="GO" id="GO:0046872">
    <property type="term" value="F:metal ion binding"/>
    <property type="evidence" value="ECO:0007669"/>
    <property type="project" value="UniProtKB-KW"/>
</dbReference>
<dbReference type="Pfam" id="PF02518">
    <property type="entry name" value="HATPase_c"/>
    <property type="match status" value="1"/>
</dbReference>
<evidence type="ECO:0000256" key="4">
    <source>
        <dbReference type="ARBA" id="ARBA00012895"/>
    </source>
</evidence>
<dbReference type="GO" id="GO:0006265">
    <property type="term" value="P:DNA topological change"/>
    <property type="evidence" value="ECO:0007669"/>
    <property type="project" value="InterPro"/>
</dbReference>
<comment type="caution">
    <text evidence="13">The sequence shown here is derived from an EMBL/GenBank/DDBJ whole genome shotgun (WGS) entry which is preliminary data.</text>
</comment>
<dbReference type="EMBL" id="LCNT01000003">
    <property type="protein sequence ID" value="KKU61388.1"/>
    <property type="molecule type" value="Genomic_DNA"/>
</dbReference>
<evidence type="ECO:0000256" key="10">
    <source>
        <dbReference type="ARBA" id="ARBA00023125"/>
    </source>
</evidence>
<evidence type="ECO:0000256" key="7">
    <source>
        <dbReference type="ARBA" id="ARBA00022840"/>
    </source>
</evidence>
<dbReference type="InterPro" id="IPR014721">
    <property type="entry name" value="Ribsml_uS5_D2-typ_fold_subgr"/>
</dbReference>
<keyword evidence="9" id="KW-0799">Topoisomerase</keyword>
<dbReference type="SUPFAM" id="SSF55874">
    <property type="entry name" value="ATPase domain of HSP90 chaperone/DNA topoisomerase II/histidine kinase"/>
    <property type="match status" value="1"/>
</dbReference>
<dbReference type="InterPro" id="IPR001241">
    <property type="entry name" value="Topo_IIA"/>
</dbReference>
<evidence type="ECO:0000256" key="9">
    <source>
        <dbReference type="ARBA" id="ARBA00023029"/>
    </source>
</evidence>
<organism evidence="13 14">
    <name type="scientific">Candidatus Beckwithbacteria bacterium GW2011_GWB1_47_15</name>
    <dbReference type="NCBI Taxonomy" id="1618371"/>
    <lineage>
        <taxon>Bacteria</taxon>
        <taxon>Candidatus Beckwithiibacteriota</taxon>
    </lineage>
</organism>
<accession>A0A0G1U4X9</accession>
<dbReference type="InterPro" id="IPR013506">
    <property type="entry name" value="Topo_IIA_bsu_dom2"/>
</dbReference>
<dbReference type="PRINTS" id="PR00418">
    <property type="entry name" value="TPI2FAMILY"/>
</dbReference>
<keyword evidence="8" id="KW-0460">Magnesium</keyword>
<dbReference type="PANTHER" id="PTHR45866">
    <property type="entry name" value="DNA GYRASE/TOPOISOMERASE SUBUNIT B"/>
    <property type="match status" value="1"/>
</dbReference>
<dbReference type="PRINTS" id="PR01159">
    <property type="entry name" value="DNAGYRASEB"/>
</dbReference>
<evidence type="ECO:0000313" key="13">
    <source>
        <dbReference type="EMBL" id="KKU61388.1"/>
    </source>
</evidence>
<evidence type="ECO:0000256" key="2">
    <source>
        <dbReference type="ARBA" id="ARBA00001946"/>
    </source>
</evidence>
<evidence type="ECO:0000313" key="14">
    <source>
        <dbReference type="Proteomes" id="UP000033860"/>
    </source>
</evidence>
<dbReference type="CDD" id="cd16928">
    <property type="entry name" value="HATPase_GyrB-like"/>
    <property type="match status" value="1"/>
</dbReference>
<keyword evidence="6" id="KW-0547">Nucleotide-binding</keyword>
<dbReference type="PROSITE" id="PS50880">
    <property type="entry name" value="TOPRIM"/>
    <property type="match status" value="1"/>
</dbReference>
<keyword evidence="10" id="KW-0238">DNA-binding</keyword>
<feature type="domain" description="Toprim" evidence="12">
    <location>
        <begin position="442"/>
        <end position="556"/>
    </location>
</feature>
<evidence type="ECO:0000256" key="1">
    <source>
        <dbReference type="ARBA" id="ARBA00000185"/>
    </source>
</evidence>
<dbReference type="CDD" id="cd00822">
    <property type="entry name" value="TopoII_Trans_DNA_gyrase"/>
    <property type="match status" value="1"/>
</dbReference>
<evidence type="ECO:0000256" key="3">
    <source>
        <dbReference type="ARBA" id="ARBA00010708"/>
    </source>
</evidence>
<dbReference type="Pfam" id="PF00986">
    <property type="entry name" value="DNA_gyraseB_C"/>
    <property type="match status" value="1"/>
</dbReference>
<dbReference type="InterPro" id="IPR018522">
    <property type="entry name" value="TopoIIA_CS"/>
</dbReference>
<keyword evidence="7" id="KW-0067">ATP-binding</keyword>
<sequence>MVKNTSKYTAKDITVLEGLEPVRKRPGMYIGSTDEKGLHHLVTEIIDNSVDEAIPGFAKNIWISVTRDGRATVADDGRGIPIDKHKSGLSALEVSMTKLHAGGKFGSSAYQASAGLHGVGSSAVNALSSFMRVIVRRDGKTVYQDYVRGQATTTVKPLKETEFKKLLPANHFPVPKSTSFTISSFIPDSQIFKKTTEWNFDTIKNLCRERAFLIGGLTFHLYDERADEEAHFYFDGGIKSLVKHLNKNKKPLHPIIYFDGQIDEFEFPIGVEVALQYTDSFAENVSTFANVINTHDGGTHLTGFRMALNRVVKRYGKKNGYFKDLKAKNHKITSDDLKEGLTAVIFIKMPSNDIQFESQTKTKLNNPEAQSAVFTAAKNGLTNYFEEHPAESRKILEKVLLAAKARLAARAAKDAVIRKGALEGSTLPGKLADCQESDPEKAELFIVEGDSAGGSAKQGRDRKFQAILPLGGKILNTERARLDKIIEFAELKDLIIALGIGIGDTLNPEKLRYNRVVIMCDADVDGEHIATLLLTFFYRHLKPIIDRGHLYIALPPLFKITHGNDHNYAYTEQEKNQHLRSFKTKSYSIQRYKGLGEMNPDQLWETTMNPKNRILKQVTVDDAQKADEVFNMLMGKEVPPRKRFIQTHAKMATLDI</sequence>
<dbReference type="Gene3D" id="3.40.50.670">
    <property type="match status" value="1"/>
</dbReference>
<name>A0A0G1U4X9_9BACT</name>
<dbReference type="AlphaFoldDB" id="A0A0G1U4X9"/>
<evidence type="ECO:0000256" key="8">
    <source>
        <dbReference type="ARBA" id="ARBA00022842"/>
    </source>
</evidence>
<dbReference type="PANTHER" id="PTHR45866:SF1">
    <property type="entry name" value="DNA GYRASE SUBUNIT B, MITOCHONDRIAL"/>
    <property type="match status" value="1"/>
</dbReference>
<dbReference type="InterPro" id="IPR006171">
    <property type="entry name" value="TOPRIM_dom"/>
</dbReference>
<dbReference type="GO" id="GO:0005524">
    <property type="term" value="F:ATP binding"/>
    <property type="evidence" value="ECO:0007669"/>
    <property type="project" value="UniProtKB-KW"/>
</dbReference>
<dbReference type="Gene3D" id="3.30.565.10">
    <property type="entry name" value="Histidine kinase-like ATPase, C-terminal domain"/>
    <property type="match status" value="1"/>
</dbReference>
<proteinExistence type="inferred from homology"/>
<dbReference type="Pfam" id="PF00204">
    <property type="entry name" value="DNA_gyraseB"/>
    <property type="match status" value="1"/>
</dbReference>
<comment type="catalytic activity">
    <reaction evidence="1">
        <text>ATP-dependent breakage, passage and rejoining of double-stranded DNA.</text>
        <dbReference type="EC" id="5.6.2.2"/>
    </reaction>
</comment>